<evidence type="ECO:0000313" key="4">
    <source>
        <dbReference type="EMBL" id="CAD1817820.1"/>
    </source>
</evidence>
<evidence type="ECO:0000256" key="1">
    <source>
        <dbReference type="ARBA" id="ARBA00007692"/>
    </source>
</evidence>
<gene>
    <name evidence="4" type="ORF">CB5_LOCUS1031</name>
</gene>
<dbReference type="AlphaFoldDB" id="A0A6V7NGU2"/>
<keyword evidence="3" id="KW-0809">Transit peptide</keyword>
<evidence type="ECO:0000256" key="2">
    <source>
        <dbReference type="ARBA" id="ARBA00022472"/>
    </source>
</evidence>
<dbReference type="FunFam" id="1.25.70.10:FF:000013">
    <property type="entry name" value="uncharacterized protein LOC106769908"/>
    <property type="match status" value="1"/>
</dbReference>
<comment type="similarity">
    <text evidence="1">Belongs to the mTERF family.</text>
</comment>
<proteinExistence type="inferred from homology"/>
<evidence type="ECO:0008006" key="5">
    <source>
        <dbReference type="Google" id="ProtNLM"/>
    </source>
</evidence>
<dbReference type="Pfam" id="PF02536">
    <property type="entry name" value="mTERF"/>
    <property type="match status" value="1"/>
</dbReference>
<dbReference type="GO" id="GO:0006353">
    <property type="term" value="P:DNA-templated transcription termination"/>
    <property type="evidence" value="ECO:0007669"/>
    <property type="project" value="UniProtKB-KW"/>
</dbReference>
<name>A0A6V7NGU2_ANACO</name>
<dbReference type="SMART" id="SM00733">
    <property type="entry name" value="Mterf"/>
    <property type="match status" value="1"/>
</dbReference>
<protein>
    <recommendedName>
        <fullName evidence="5">Mitochondrial transcription termination factor family protein</fullName>
    </recommendedName>
</protein>
<accession>A0A6V7NGU2</accession>
<dbReference type="GO" id="GO:0003676">
    <property type="term" value="F:nucleic acid binding"/>
    <property type="evidence" value="ECO:0007669"/>
    <property type="project" value="InterPro"/>
</dbReference>
<organism evidence="4">
    <name type="scientific">Ananas comosus var. bracteatus</name>
    <name type="common">red pineapple</name>
    <dbReference type="NCBI Taxonomy" id="296719"/>
    <lineage>
        <taxon>Eukaryota</taxon>
        <taxon>Viridiplantae</taxon>
        <taxon>Streptophyta</taxon>
        <taxon>Embryophyta</taxon>
        <taxon>Tracheophyta</taxon>
        <taxon>Spermatophyta</taxon>
        <taxon>Magnoliopsida</taxon>
        <taxon>Liliopsida</taxon>
        <taxon>Poales</taxon>
        <taxon>Bromeliaceae</taxon>
        <taxon>Bromelioideae</taxon>
        <taxon>Ananas</taxon>
    </lineage>
</organism>
<keyword evidence="2" id="KW-0804">Transcription</keyword>
<reference evidence="4" key="1">
    <citation type="submission" date="2020-07" db="EMBL/GenBank/DDBJ databases">
        <authorList>
            <person name="Lin J."/>
        </authorList>
    </citation>
    <scope>NUCLEOTIDE SEQUENCE</scope>
</reference>
<keyword evidence="2" id="KW-0805">Transcription regulation</keyword>
<dbReference type="InterPro" id="IPR038538">
    <property type="entry name" value="MTERF_sf"/>
</dbReference>
<sequence>MWGTQNTRSPIPPLFSRGMLGKLSESPFRTFETSAFSFFSSHDVSNSTRISLLPIRAEGVKPYLRPNLPSQESHNSSYMLRNSSYMHRSWKIRSFDQAQVTILEDDEKKIWEESKQILSGLNFSADEADRMLKKAFGWVHSPYWSEERKTEIPKIEIVNEILDYIRSLGLSDEDLHKLLKKFPEVLGCSLDNEVKANVGTLEKEWGIKGKALRNLLLRNPKVLGYNVDCRGDCMAKCTRCWVRF</sequence>
<dbReference type="Gene3D" id="1.25.70.10">
    <property type="entry name" value="Transcription termination factor 3, mitochondrial"/>
    <property type="match status" value="1"/>
</dbReference>
<keyword evidence="2" id="KW-0806">Transcription termination</keyword>
<evidence type="ECO:0000256" key="3">
    <source>
        <dbReference type="ARBA" id="ARBA00022946"/>
    </source>
</evidence>
<dbReference type="EMBL" id="LR862138">
    <property type="protein sequence ID" value="CAD1817820.1"/>
    <property type="molecule type" value="Genomic_DNA"/>
</dbReference>
<dbReference type="InterPro" id="IPR003690">
    <property type="entry name" value="MTERF"/>
</dbReference>